<comment type="similarity">
    <text evidence="2">Belongs to the G-protein coupled receptor 1 family.</text>
</comment>
<dbReference type="GO" id="GO:0005886">
    <property type="term" value="C:plasma membrane"/>
    <property type="evidence" value="ECO:0007669"/>
    <property type="project" value="TreeGrafter"/>
</dbReference>
<dbReference type="InterPro" id="IPR053219">
    <property type="entry name" value="GPCR_Dmsr-1"/>
</dbReference>
<dbReference type="Gene3D" id="1.20.1070.10">
    <property type="entry name" value="Rhodopsin 7-helix transmembrane proteins"/>
    <property type="match status" value="1"/>
</dbReference>
<dbReference type="AlphaFoldDB" id="A0A8X6K431"/>
<evidence type="ECO:0000256" key="6">
    <source>
        <dbReference type="SAM" id="Phobius"/>
    </source>
</evidence>
<evidence type="ECO:0000313" key="9">
    <source>
        <dbReference type="Proteomes" id="UP000886998"/>
    </source>
</evidence>
<evidence type="ECO:0000256" key="3">
    <source>
        <dbReference type="ARBA" id="ARBA00022692"/>
    </source>
</evidence>
<feature type="transmembrane region" description="Helical" evidence="6">
    <location>
        <begin position="237"/>
        <end position="266"/>
    </location>
</feature>
<dbReference type="GO" id="GO:0008528">
    <property type="term" value="F:G protein-coupled peptide receptor activity"/>
    <property type="evidence" value="ECO:0007669"/>
    <property type="project" value="InterPro"/>
</dbReference>
<keyword evidence="5 6" id="KW-0472">Membrane</keyword>
<accession>A0A8X6K431</accession>
<keyword evidence="9" id="KW-1185">Reference proteome</keyword>
<evidence type="ECO:0000259" key="7">
    <source>
        <dbReference type="PROSITE" id="PS50262"/>
    </source>
</evidence>
<dbReference type="Pfam" id="PF10324">
    <property type="entry name" value="7TM_GPCR_Srw"/>
    <property type="match status" value="1"/>
</dbReference>
<dbReference type="InterPro" id="IPR017452">
    <property type="entry name" value="GPCR_Rhodpsn_7TM"/>
</dbReference>
<dbReference type="SUPFAM" id="SSF81321">
    <property type="entry name" value="Family A G protein-coupled receptor-like"/>
    <property type="match status" value="1"/>
</dbReference>
<name>A0A8X6K431_9ARAC</name>
<organism evidence="8 9">
    <name type="scientific">Trichonephila inaurata madagascariensis</name>
    <dbReference type="NCBI Taxonomy" id="2747483"/>
    <lineage>
        <taxon>Eukaryota</taxon>
        <taxon>Metazoa</taxon>
        <taxon>Ecdysozoa</taxon>
        <taxon>Arthropoda</taxon>
        <taxon>Chelicerata</taxon>
        <taxon>Arachnida</taxon>
        <taxon>Araneae</taxon>
        <taxon>Araneomorphae</taxon>
        <taxon>Entelegynae</taxon>
        <taxon>Araneoidea</taxon>
        <taxon>Nephilidae</taxon>
        <taxon>Trichonephila</taxon>
        <taxon>Trichonephila inaurata</taxon>
    </lineage>
</organism>
<keyword evidence="3 6" id="KW-0812">Transmembrane</keyword>
<feature type="transmembrane region" description="Helical" evidence="6">
    <location>
        <begin position="186"/>
        <end position="203"/>
    </location>
</feature>
<comment type="subcellular location">
    <subcellularLocation>
        <location evidence="1">Membrane</location>
    </subcellularLocation>
</comment>
<evidence type="ECO:0000256" key="2">
    <source>
        <dbReference type="ARBA" id="ARBA00010663"/>
    </source>
</evidence>
<dbReference type="PANTHER" id="PTHR46273:SF4">
    <property type="entry name" value="AT19640P"/>
    <property type="match status" value="1"/>
</dbReference>
<sequence>MHEPAPRMNLQMYINSTLKEQYVENNSYASFPYNSVLGGDEEFEYPYYGDTLAKYRYAYNSIHGYLSFACCIFGITANILNIIVLTRKNMISPTNAILLGLAVSDIFVMSSYLPFTYHHYIRSHVREEDQFSYGWAVFTLFHQHFTLVSHTISTWLTVTVAIWRFLAVRFPQNSTVWCSMARAKCAILATYLVCPLFGIPGYLSSTIVPATSTDGAIIYFVHFSRISQLHNKLLQNMFFWISSVTMKLVPCVALTGISFGLIKVLYERNLRRQRLRADVDRNHDRTTRMLLAVLMLFLLTEFPSGLLALLSGILGTKFFHHVYSNFGETMDILALMNNAINFIIYCTMSQQFRNTFANLFLPSFFKSPTIVSASTV</sequence>
<dbReference type="PROSITE" id="PS50262">
    <property type="entry name" value="G_PROTEIN_RECEP_F1_2"/>
    <property type="match status" value="1"/>
</dbReference>
<dbReference type="Proteomes" id="UP000886998">
    <property type="component" value="Unassembled WGS sequence"/>
</dbReference>
<feature type="transmembrane region" description="Helical" evidence="6">
    <location>
        <begin position="147"/>
        <end position="166"/>
    </location>
</feature>
<evidence type="ECO:0000256" key="1">
    <source>
        <dbReference type="ARBA" id="ARBA00004370"/>
    </source>
</evidence>
<evidence type="ECO:0000313" key="8">
    <source>
        <dbReference type="EMBL" id="GFS63777.1"/>
    </source>
</evidence>
<feature type="transmembrane region" description="Helical" evidence="6">
    <location>
        <begin position="330"/>
        <end position="348"/>
    </location>
</feature>
<dbReference type="OrthoDB" id="5864054at2759"/>
<dbReference type="PANTHER" id="PTHR46273">
    <property type="entry name" value="MYOSUPPRESSIN RECEPTOR 1, ISOFORM B-RELATED"/>
    <property type="match status" value="1"/>
</dbReference>
<dbReference type="EMBL" id="BMAV01027953">
    <property type="protein sequence ID" value="GFS63777.1"/>
    <property type="molecule type" value="Genomic_DNA"/>
</dbReference>
<feature type="transmembrane region" description="Helical" evidence="6">
    <location>
        <begin position="287"/>
        <end position="310"/>
    </location>
</feature>
<evidence type="ECO:0000256" key="4">
    <source>
        <dbReference type="ARBA" id="ARBA00022989"/>
    </source>
</evidence>
<feature type="transmembrane region" description="Helical" evidence="6">
    <location>
        <begin position="62"/>
        <end position="84"/>
    </location>
</feature>
<dbReference type="CDD" id="cd14978">
    <property type="entry name" value="7tmA_FMRFamide_R-like"/>
    <property type="match status" value="1"/>
</dbReference>
<gene>
    <name evidence="8" type="primary">SPR</name>
    <name evidence="8" type="ORF">TNIN_69871</name>
</gene>
<keyword evidence="4 6" id="KW-1133">Transmembrane helix</keyword>
<feature type="transmembrane region" description="Helical" evidence="6">
    <location>
        <begin position="96"/>
        <end position="115"/>
    </location>
</feature>
<keyword evidence="8" id="KW-0675">Receptor</keyword>
<dbReference type="InterPro" id="IPR000276">
    <property type="entry name" value="GPCR_Rhodpsn"/>
</dbReference>
<dbReference type="PRINTS" id="PR00237">
    <property type="entry name" value="GPCRRHODOPSN"/>
</dbReference>
<dbReference type="InterPro" id="IPR019427">
    <property type="entry name" value="7TM_GPCR_serpentine_rcpt_Srw"/>
</dbReference>
<protein>
    <submittedName>
        <fullName evidence="8">Sex peptide receptor</fullName>
    </submittedName>
</protein>
<reference evidence="8" key="1">
    <citation type="submission" date="2020-08" db="EMBL/GenBank/DDBJ databases">
        <title>Multicomponent nature underlies the extraordinary mechanical properties of spider dragline silk.</title>
        <authorList>
            <person name="Kono N."/>
            <person name="Nakamura H."/>
            <person name="Mori M."/>
            <person name="Yoshida Y."/>
            <person name="Ohtoshi R."/>
            <person name="Malay A.D."/>
            <person name="Moran D.A.P."/>
            <person name="Tomita M."/>
            <person name="Numata K."/>
            <person name="Arakawa K."/>
        </authorList>
    </citation>
    <scope>NUCLEOTIDE SEQUENCE</scope>
</reference>
<comment type="caution">
    <text evidence="8">The sequence shown here is derived from an EMBL/GenBank/DDBJ whole genome shotgun (WGS) entry which is preliminary data.</text>
</comment>
<proteinExistence type="inferred from homology"/>
<feature type="domain" description="G-protein coupled receptors family 1 profile" evidence="7">
    <location>
        <begin position="77"/>
        <end position="345"/>
    </location>
</feature>
<evidence type="ECO:0000256" key="5">
    <source>
        <dbReference type="ARBA" id="ARBA00023136"/>
    </source>
</evidence>